<protein>
    <submittedName>
        <fullName evidence="3">Protein WFDC11</fullName>
    </submittedName>
</protein>
<proteinExistence type="predicted"/>
<dbReference type="RefSeq" id="XP_021035420.1">
    <property type="nucleotide sequence ID" value="XM_021179761.1"/>
</dbReference>
<dbReference type="KEGG" id="mcal:110307524"/>
<keyword evidence="2" id="KW-1185">Reference proteome</keyword>
<dbReference type="AlphaFoldDB" id="A0A6P5QNE5"/>
<gene>
    <name evidence="3" type="primary">LOC110307524</name>
</gene>
<name>A0A6P5QNE5_MUSCR</name>
<evidence type="ECO:0000313" key="3">
    <source>
        <dbReference type="RefSeq" id="XP_021035420.1"/>
    </source>
</evidence>
<evidence type="ECO:0000313" key="2">
    <source>
        <dbReference type="Proteomes" id="UP000515126"/>
    </source>
</evidence>
<keyword evidence="1" id="KW-0732">Signal</keyword>
<dbReference type="GeneID" id="110307524"/>
<accession>A0A6P5QNE5</accession>
<dbReference type="Proteomes" id="UP000515126">
    <property type="component" value="Chromosome 2"/>
</dbReference>
<sequence>MKPSWFPCLVFLCMLLLSALGGRKNKYYPGELLLEECWGQPKTNDCVKKCSRTFKCVYRNHTCCWTYCGNICAENGKFFERNDPDFQLARPHRS</sequence>
<reference evidence="3" key="1">
    <citation type="submission" date="2025-08" db="UniProtKB">
        <authorList>
            <consortium name="RefSeq"/>
        </authorList>
    </citation>
    <scope>IDENTIFICATION</scope>
</reference>
<evidence type="ECO:0000256" key="1">
    <source>
        <dbReference type="SAM" id="SignalP"/>
    </source>
</evidence>
<feature type="signal peptide" evidence="1">
    <location>
        <begin position="1"/>
        <end position="21"/>
    </location>
</feature>
<feature type="chain" id="PRO_5027848371" evidence="1">
    <location>
        <begin position="22"/>
        <end position="94"/>
    </location>
</feature>
<organism evidence="2 3">
    <name type="scientific">Mus caroli</name>
    <name type="common">Ryukyu mouse</name>
    <name type="synonym">Ricefield mouse</name>
    <dbReference type="NCBI Taxonomy" id="10089"/>
    <lineage>
        <taxon>Eukaryota</taxon>
        <taxon>Metazoa</taxon>
        <taxon>Chordata</taxon>
        <taxon>Craniata</taxon>
        <taxon>Vertebrata</taxon>
        <taxon>Euteleostomi</taxon>
        <taxon>Mammalia</taxon>
        <taxon>Eutheria</taxon>
        <taxon>Euarchontoglires</taxon>
        <taxon>Glires</taxon>
        <taxon>Rodentia</taxon>
        <taxon>Myomorpha</taxon>
        <taxon>Muroidea</taxon>
        <taxon>Muridae</taxon>
        <taxon>Murinae</taxon>
        <taxon>Mus</taxon>
        <taxon>Mus</taxon>
    </lineage>
</organism>